<dbReference type="Pfam" id="PF08534">
    <property type="entry name" value="Redoxin"/>
    <property type="match status" value="1"/>
</dbReference>
<keyword evidence="3" id="KW-1185">Reference proteome</keyword>
<evidence type="ECO:0000259" key="1">
    <source>
        <dbReference type="PROSITE" id="PS51352"/>
    </source>
</evidence>
<gene>
    <name evidence="2" type="ORF">LV92_04170</name>
</gene>
<organism evidence="2 3">
    <name type="scientific">Arenibacter echinorum</name>
    <dbReference type="NCBI Taxonomy" id="440515"/>
    <lineage>
        <taxon>Bacteria</taxon>
        <taxon>Pseudomonadati</taxon>
        <taxon>Bacteroidota</taxon>
        <taxon>Flavobacteriia</taxon>
        <taxon>Flavobacteriales</taxon>
        <taxon>Flavobacteriaceae</taxon>
        <taxon>Arenibacter</taxon>
    </lineage>
</organism>
<dbReference type="Proteomes" id="UP000249696">
    <property type="component" value="Unassembled WGS sequence"/>
</dbReference>
<dbReference type="EMBL" id="QLLN01000011">
    <property type="protein sequence ID" value="RAJ05823.1"/>
    <property type="molecule type" value="Genomic_DNA"/>
</dbReference>
<evidence type="ECO:0000313" key="2">
    <source>
        <dbReference type="EMBL" id="RAJ05823.1"/>
    </source>
</evidence>
<dbReference type="InterPro" id="IPR050553">
    <property type="entry name" value="Thioredoxin_ResA/DsbE_sf"/>
</dbReference>
<dbReference type="RefSeq" id="WP_111625481.1">
    <property type="nucleotide sequence ID" value="NZ_QLLN01000011.1"/>
</dbReference>
<sequence length="407" mass="46444">MKQIIFIFFLFILCNNCRDSEAVVLAEGIWLAELEVDDDQSLPFNFSLKSTGSETYAIELYNADETIFIDEIKVKKDSVIIRLPVFEGYLAGKFTAKEIEGKFIKENEEKVLPFRAVYGIKDRFKSDGIPNTNISGDWEVEFRPENEESYMAKGIFRQVDDKVSGTFRTSTGDYRFLEGINSVDSVKFSTFDGTRAYLFKAKTTDTSMVGVFYSGNDSKELFVAKRNENYELPNSETLTYMKKGHDKLSFSFPDSEGNWVSLSDPVFKDKVIIVQIMGTWCPNCLDETKFLVDYLQKNSNEEIAVIALAFEYAKTKEAAFKSIIRLKDRIGVEYPILLAQYGGIDKEMAQKKLPMLNHVFSFPTTIIIDKRGDVQKIYTGFNGPATGSNYDSFKKDFHNFILQLLEV</sequence>
<feature type="domain" description="Thioredoxin" evidence="1">
    <location>
        <begin position="241"/>
        <end position="406"/>
    </location>
</feature>
<reference evidence="2 3" key="1">
    <citation type="submission" date="2018-06" db="EMBL/GenBank/DDBJ databases">
        <title>Genomic Encyclopedia of Archaeal and Bacterial Type Strains, Phase II (KMG-II): from individual species to whole genera.</title>
        <authorList>
            <person name="Goeker M."/>
        </authorList>
    </citation>
    <scope>NUCLEOTIDE SEQUENCE [LARGE SCALE GENOMIC DNA]</scope>
    <source>
        <strain evidence="2 3">DSM 23522</strain>
    </source>
</reference>
<name>A0A327QR45_9FLAO</name>
<dbReference type="SUPFAM" id="SSF52833">
    <property type="entry name" value="Thioredoxin-like"/>
    <property type="match status" value="1"/>
</dbReference>
<dbReference type="Gene3D" id="3.40.30.10">
    <property type="entry name" value="Glutaredoxin"/>
    <property type="match status" value="1"/>
</dbReference>
<dbReference type="AlphaFoldDB" id="A0A327QR45"/>
<dbReference type="CDD" id="cd02966">
    <property type="entry name" value="TlpA_like_family"/>
    <property type="match status" value="1"/>
</dbReference>
<evidence type="ECO:0000313" key="3">
    <source>
        <dbReference type="Proteomes" id="UP000249696"/>
    </source>
</evidence>
<dbReference type="InterPro" id="IPR013766">
    <property type="entry name" value="Thioredoxin_domain"/>
</dbReference>
<comment type="caution">
    <text evidence="2">The sequence shown here is derived from an EMBL/GenBank/DDBJ whole genome shotgun (WGS) entry which is preliminary data.</text>
</comment>
<dbReference type="GO" id="GO:0016491">
    <property type="term" value="F:oxidoreductase activity"/>
    <property type="evidence" value="ECO:0007669"/>
    <property type="project" value="InterPro"/>
</dbReference>
<protein>
    <submittedName>
        <fullName evidence="2">Peroxiredoxin</fullName>
    </submittedName>
</protein>
<dbReference type="OrthoDB" id="616241at2"/>
<accession>A0A327QR45</accession>
<dbReference type="PROSITE" id="PS51352">
    <property type="entry name" value="THIOREDOXIN_2"/>
    <property type="match status" value="1"/>
</dbReference>
<dbReference type="PANTHER" id="PTHR42852:SF17">
    <property type="entry name" value="THIOREDOXIN-LIKE PROTEIN HI_1115"/>
    <property type="match status" value="1"/>
</dbReference>
<dbReference type="InterPro" id="IPR036249">
    <property type="entry name" value="Thioredoxin-like_sf"/>
</dbReference>
<dbReference type="PANTHER" id="PTHR42852">
    <property type="entry name" value="THIOL:DISULFIDE INTERCHANGE PROTEIN DSBE"/>
    <property type="match status" value="1"/>
</dbReference>
<proteinExistence type="predicted"/>
<dbReference type="InterPro" id="IPR013740">
    <property type="entry name" value="Redoxin"/>
</dbReference>